<feature type="domain" description="VOC" evidence="2">
    <location>
        <begin position="30"/>
        <end position="151"/>
    </location>
</feature>
<dbReference type="Gene3D" id="3.10.180.10">
    <property type="entry name" value="2,3-Dihydroxybiphenyl 1,2-Dioxygenase, domain 1"/>
    <property type="match status" value="1"/>
</dbReference>
<dbReference type="RefSeq" id="WP_317491481.1">
    <property type="nucleotide sequence ID" value="NZ_CP136051.1"/>
</dbReference>
<dbReference type="PANTHER" id="PTHR21366">
    <property type="entry name" value="GLYOXALASE FAMILY PROTEIN"/>
    <property type="match status" value="1"/>
</dbReference>
<feature type="signal peptide" evidence="1">
    <location>
        <begin position="1"/>
        <end position="20"/>
    </location>
</feature>
<dbReference type="InterPro" id="IPR050383">
    <property type="entry name" value="GlyoxalaseI/FosfomycinResist"/>
</dbReference>
<name>A0ABZ0IUX4_9BACT</name>
<evidence type="ECO:0000313" key="3">
    <source>
        <dbReference type="EMBL" id="WOK08850.1"/>
    </source>
</evidence>
<dbReference type="PROSITE" id="PS51819">
    <property type="entry name" value="VOC"/>
    <property type="match status" value="1"/>
</dbReference>
<feature type="chain" id="PRO_5045859666" evidence="1">
    <location>
        <begin position="21"/>
        <end position="154"/>
    </location>
</feature>
<reference evidence="3 4" key="1">
    <citation type="journal article" date="2023" name="Microbiol. Resour. Announc.">
        <title>Complete Genome Sequence of Imperialibacter roseus strain P4T.</title>
        <authorList>
            <person name="Tizabi D.R."/>
            <person name="Bachvaroff T."/>
            <person name="Hill R.T."/>
        </authorList>
    </citation>
    <scope>NUCLEOTIDE SEQUENCE [LARGE SCALE GENOMIC DNA]</scope>
    <source>
        <strain evidence="3 4">P4T</strain>
    </source>
</reference>
<dbReference type="Pfam" id="PF00903">
    <property type="entry name" value="Glyoxalase"/>
    <property type="match status" value="1"/>
</dbReference>
<dbReference type="Proteomes" id="UP001302349">
    <property type="component" value="Chromosome"/>
</dbReference>
<dbReference type="InterPro" id="IPR004360">
    <property type="entry name" value="Glyas_Fos-R_dOase_dom"/>
</dbReference>
<accession>A0ABZ0IUX4</accession>
<evidence type="ECO:0000313" key="4">
    <source>
        <dbReference type="Proteomes" id="UP001302349"/>
    </source>
</evidence>
<dbReference type="SUPFAM" id="SSF54593">
    <property type="entry name" value="Glyoxalase/Bleomycin resistance protein/Dihydroxybiphenyl dioxygenase"/>
    <property type="match status" value="1"/>
</dbReference>
<evidence type="ECO:0000259" key="2">
    <source>
        <dbReference type="PROSITE" id="PS51819"/>
    </source>
</evidence>
<dbReference type="EMBL" id="CP136051">
    <property type="protein sequence ID" value="WOK08850.1"/>
    <property type="molecule type" value="Genomic_DNA"/>
</dbReference>
<organism evidence="3 4">
    <name type="scientific">Imperialibacter roseus</name>
    <dbReference type="NCBI Taxonomy" id="1324217"/>
    <lineage>
        <taxon>Bacteria</taxon>
        <taxon>Pseudomonadati</taxon>
        <taxon>Bacteroidota</taxon>
        <taxon>Cytophagia</taxon>
        <taxon>Cytophagales</taxon>
        <taxon>Flammeovirgaceae</taxon>
        <taxon>Imperialibacter</taxon>
    </lineage>
</organism>
<evidence type="ECO:0000256" key="1">
    <source>
        <dbReference type="SAM" id="SignalP"/>
    </source>
</evidence>
<gene>
    <name evidence="3" type="ORF">RT717_09400</name>
</gene>
<sequence>MKHIFATLAVSLIFCAGSFAQSTQNLPSLSFDHYALYVKDMNVSAEFYMKALGLKEMDCPIKDGRHRWFYLGNGQELHIIQGDNSKIQMEKNMHICLHTTDIKPYMKHLNEVGIPFESWQGKSGESNVRIDGASQIYIVDPDGYWVEINDANTK</sequence>
<keyword evidence="1" id="KW-0732">Signal</keyword>
<dbReference type="InterPro" id="IPR037523">
    <property type="entry name" value="VOC_core"/>
</dbReference>
<proteinExistence type="predicted"/>
<dbReference type="InterPro" id="IPR029068">
    <property type="entry name" value="Glyas_Bleomycin-R_OHBP_Dase"/>
</dbReference>
<protein>
    <submittedName>
        <fullName evidence="3">VOC family protein</fullName>
    </submittedName>
</protein>
<keyword evidence="4" id="KW-1185">Reference proteome</keyword>